<dbReference type="Gene3D" id="1.10.10.10">
    <property type="entry name" value="Winged helix-like DNA-binding domain superfamily/Winged helix DNA-binding domain"/>
    <property type="match status" value="1"/>
</dbReference>
<evidence type="ECO:0000256" key="5">
    <source>
        <dbReference type="ARBA" id="ARBA00023163"/>
    </source>
</evidence>
<dbReference type="EMBL" id="JAWIIV010000002">
    <property type="protein sequence ID" value="MEC4718067.1"/>
    <property type="molecule type" value="Genomic_DNA"/>
</dbReference>
<dbReference type="Gene3D" id="3.40.50.2300">
    <property type="match status" value="1"/>
</dbReference>
<dbReference type="CDD" id="cd00383">
    <property type="entry name" value="trans_reg_C"/>
    <property type="match status" value="1"/>
</dbReference>
<evidence type="ECO:0000256" key="1">
    <source>
        <dbReference type="ARBA" id="ARBA00022553"/>
    </source>
</evidence>
<keyword evidence="1 6" id="KW-0597">Phosphoprotein</keyword>
<gene>
    <name evidence="10" type="ORF">RY831_02810</name>
</gene>
<evidence type="ECO:0000256" key="2">
    <source>
        <dbReference type="ARBA" id="ARBA00023012"/>
    </source>
</evidence>
<dbReference type="Pfam" id="PF00072">
    <property type="entry name" value="Response_reg"/>
    <property type="match status" value="1"/>
</dbReference>
<dbReference type="PROSITE" id="PS50110">
    <property type="entry name" value="RESPONSE_REGULATORY"/>
    <property type="match status" value="1"/>
</dbReference>
<dbReference type="SUPFAM" id="SSF52172">
    <property type="entry name" value="CheY-like"/>
    <property type="match status" value="1"/>
</dbReference>
<dbReference type="InterPro" id="IPR001867">
    <property type="entry name" value="OmpR/PhoB-type_DNA-bd"/>
</dbReference>
<keyword evidence="11" id="KW-1185">Reference proteome</keyword>
<evidence type="ECO:0000256" key="4">
    <source>
        <dbReference type="ARBA" id="ARBA00023125"/>
    </source>
</evidence>
<dbReference type="InterPro" id="IPR011006">
    <property type="entry name" value="CheY-like_superfamily"/>
</dbReference>
<feature type="domain" description="OmpR/PhoB-type" evidence="9">
    <location>
        <begin position="129"/>
        <end position="228"/>
    </location>
</feature>
<dbReference type="Pfam" id="PF00486">
    <property type="entry name" value="Trans_reg_C"/>
    <property type="match status" value="1"/>
</dbReference>
<evidence type="ECO:0000259" key="8">
    <source>
        <dbReference type="PROSITE" id="PS50110"/>
    </source>
</evidence>
<evidence type="ECO:0000256" key="7">
    <source>
        <dbReference type="PROSITE-ProRule" id="PRU01091"/>
    </source>
</evidence>
<name>A0ABU6J378_9BURK</name>
<keyword evidence="2" id="KW-0902">Two-component regulatory system</keyword>
<dbReference type="InterPro" id="IPR001789">
    <property type="entry name" value="Sig_transdc_resp-reg_receiver"/>
</dbReference>
<protein>
    <submittedName>
        <fullName evidence="10">Response regulator transcription factor</fullName>
    </submittedName>
</protein>
<dbReference type="SMART" id="SM00862">
    <property type="entry name" value="Trans_reg_C"/>
    <property type="match status" value="1"/>
</dbReference>
<feature type="domain" description="Response regulatory" evidence="8">
    <location>
        <begin position="1"/>
        <end position="114"/>
    </location>
</feature>
<dbReference type="Gene3D" id="6.10.250.690">
    <property type="match status" value="1"/>
</dbReference>
<dbReference type="SUPFAM" id="SSF46894">
    <property type="entry name" value="C-terminal effector domain of the bipartite response regulators"/>
    <property type="match status" value="1"/>
</dbReference>
<accession>A0ABU6J378</accession>
<evidence type="ECO:0000313" key="10">
    <source>
        <dbReference type="EMBL" id="MEC4718067.1"/>
    </source>
</evidence>
<evidence type="ECO:0000256" key="6">
    <source>
        <dbReference type="PROSITE-ProRule" id="PRU00169"/>
    </source>
</evidence>
<dbReference type="InterPro" id="IPR039420">
    <property type="entry name" value="WalR-like"/>
</dbReference>
<organism evidence="10 11">
    <name type="scientific">Noviherbaspirillum album</name>
    <dbReference type="NCBI Taxonomy" id="3080276"/>
    <lineage>
        <taxon>Bacteria</taxon>
        <taxon>Pseudomonadati</taxon>
        <taxon>Pseudomonadota</taxon>
        <taxon>Betaproteobacteria</taxon>
        <taxon>Burkholderiales</taxon>
        <taxon>Oxalobacteraceae</taxon>
        <taxon>Noviherbaspirillum</taxon>
    </lineage>
</organism>
<reference evidence="10 11" key="1">
    <citation type="submission" date="2023-10" db="EMBL/GenBank/DDBJ databases">
        <title>Noviherbaspirillum sp. CPCC 100848 genome assembly.</title>
        <authorList>
            <person name="Li X.Y."/>
            <person name="Fang X.M."/>
        </authorList>
    </citation>
    <scope>NUCLEOTIDE SEQUENCE [LARGE SCALE GENOMIC DNA]</scope>
    <source>
        <strain evidence="10 11">CPCC 100848</strain>
    </source>
</reference>
<dbReference type="PANTHER" id="PTHR48111:SF1">
    <property type="entry name" value="TWO-COMPONENT RESPONSE REGULATOR ORR33"/>
    <property type="match status" value="1"/>
</dbReference>
<evidence type="ECO:0000313" key="11">
    <source>
        <dbReference type="Proteomes" id="UP001352263"/>
    </source>
</evidence>
<dbReference type="PROSITE" id="PS51755">
    <property type="entry name" value="OMPR_PHOB"/>
    <property type="match status" value="1"/>
</dbReference>
<keyword evidence="3" id="KW-0805">Transcription regulation</keyword>
<dbReference type="Proteomes" id="UP001352263">
    <property type="component" value="Unassembled WGS sequence"/>
</dbReference>
<dbReference type="CDD" id="cd17574">
    <property type="entry name" value="REC_OmpR"/>
    <property type="match status" value="1"/>
</dbReference>
<feature type="modified residue" description="4-aspartylphosphate" evidence="6">
    <location>
        <position position="49"/>
    </location>
</feature>
<dbReference type="RefSeq" id="WP_326504825.1">
    <property type="nucleotide sequence ID" value="NZ_JAWIIV010000002.1"/>
</dbReference>
<keyword evidence="4 7" id="KW-0238">DNA-binding</keyword>
<dbReference type="InterPro" id="IPR036388">
    <property type="entry name" value="WH-like_DNA-bd_sf"/>
</dbReference>
<dbReference type="InterPro" id="IPR016032">
    <property type="entry name" value="Sig_transdc_resp-reg_C-effctor"/>
</dbReference>
<comment type="caution">
    <text evidence="10">The sequence shown here is derived from an EMBL/GenBank/DDBJ whole genome shotgun (WGS) entry which is preliminary data.</text>
</comment>
<evidence type="ECO:0000259" key="9">
    <source>
        <dbReference type="PROSITE" id="PS51755"/>
    </source>
</evidence>
<keyword evidence="5" id="KW-0804">Transcription</keyword>
<feature type="DNA-binding region" description="OmpR/PhoB-type" evidence="7">
    <location>
        <begin position="129"/>
        <end position="228"/>
    </location>
</feature>
<dbReference type="SMART" id="SM00448">
    <property type="entry name" value="REC"/>
    <property type="match status" value="1"/>
</dbReference>
<proteinExistence type="predicted"/>
<dbReference type="PANTHER" id="PTHR48111">
    <property type="entry name" value="REGULATOR OF RPOS"/>
    <property type="match status" value="1"/>
</dbReference>
<evidence type="ECO:0000256" key="3">
    <source>
        <dbReference type="ARBA" id="ARBA00023015"/>
    </source>
</evidence>
<sequence length="232" mass="26535">MLVVEDHQDIRNLVALHLRDMDCQVTMAQDGAGGLAHAKNQPYDLIVLDWMLPGISGIDICREARRCGNHSPILMLTARSMENERIHGLDTGVDDYMTKPFSIPEFLARVRAIFRRNDALYEAGQPNREGVLHLKDLSIDGDQRLVHLSEKPIDLTAKEFDLLRYLARHPGQVFTRQQLLDAVWGNGFDGYEHTVNSHINRLRAKIEKNHGEPEYIVTVWGVGYRMPDFRCH</sequence>